<dbReference type="EMBL" id="JAGHQM010000486">
    <property type="protein sequence ID" value="KAH0559931.1"/>
    <property type="molecule type" value="Genomic_DNA"/>
</dbReference>
<evidence type="ECO:0000313" key="4">
    <source>
        <dbReference type="Proteomes" id="UP000750711"/>
    </source>
</evidence>
<accession>A0A9P8RQI3</accession>
<evidence type="ECO:0000259" key="2">
    <source>
        <dbReference type="Pfam" id="PF17667"/>
    </source>
</evidence>
<evidence type="ECO:0000313" key="3">
    <source>
        <dbReference type="EMBL" id="KAH0559931.1"/>
    </source>
</evidence>
<dbReference type="Pfam" id="PF17667">
    <property type="entry name" value="Pkinase_fungal"/>
    <property type="match status" value="1"/>
</dbReference>
<feature type="domain" description="Fungal-type protein kinase" evidence="2">
    <location>
        <begin position="186"/>
        <end position="568"/>
    </location>
</feature>
<dbReference type="PANTHER" id="PTHR38248:SF2">
    <property type="entry name" value="FUNK1 11"/>
    <property type="match status" value="1"/>
</dbReference>
<feature type="compositionally biased region" description="Polar residues" evidence="1">
    <location>
        <begin position="34"/>
        <end position="46"/>
    </location>
</feature>
<dbReference type="PANTHER" id="PTHR38248">
    <property type="entry name" value="FUNK1 6"/>
    <property type="match status" value="1"/>
</dbReference>
<organism evidence="3 4">
    <name type="scientific">Trichoglossum hirsutum</name>
    <dbReference type="NCBI Taxonomy" id="265104"/>
    <lineage>
        <taxon>Eukaryota</taxon>
        <taxon>Fungi</taxon>
        <taxon>Dikarya</taxon>
        <taxon>Ascomycota</taxon>
        <taxon>Pezizomycotina</taxon>
        <taxon>Geoglossomycetes</taxon>
        <taxon>Geoglossales</taxon>
        <taxon>Geoglossaceae</taxon>
        <taxon>Trichoglossum</taxon>
    </lineage>
</organism>
<dbReference type="InterPro" id="IPR040976">
    <property type="entry name" value="Pkinase_fungal"/>
</dbReference>
<dbReference type="SUPFAM" id="SSF56112">
    <property type="entry name" value="Protein kinase-like (PK-like)"/>
    <property type="match status" value="1"/>
</dbReference>
<dbReference type="AlphaFoldDB" id="A0A9P8RQI3"/>
<feature type="region of interest" description="Disordered" evidence="1">
    <location>
        <begin position="1"/>
        <end position="47"/>
    </location>
</feature>
<dbReference type="Gene3D" id="1.10.510.10">
    <property type="entry name" value="Transferase(Phosphotransferase) domain 1"/>
    <property type="match status" value="1"/>
</dbReference>
<reference evidence="3" key="1">
    <citation type="submission" date="2021-03" db="EMBL/GenBank/DDBJ databases">
        <title>Comparative genomics and phylogenomic investigation of the class Geoglossomycetes provide insights into ecological specialization and systematics.</title>
        <authorList>
            <person name="Melie T."/>
            <person name="Pirro S."/>
            <person name="Miller A.N."/>
            <person name="Quandt A."/>
        </authorList>
    </citation>
    <scope>NUCLEOTIDE SEQUENCE</scope>
    <source>
        <strain evidence="3">CAQ_001_2017</strain>
    </source>
</reference>
<keyword evidence="4" id="KW-1185">Reference proteome</keyword>
<evidence type="ECO:0000256" key="1">
    <source>
        <dbReference type="SAM" id="MobiDB-lite"/>
    </source>
</evidence>
<comment type="caution">
    <text evidence="3">The sequence shown here is derived from an EMBL/GenBank/DDBJ whole genome shotgun (WGS) entry which is preliminary data.</text>
</comment>
<gene>
    <name evidence="3" type="ORF">GP486_003546</name>
</gene>
<name>A0A9P8RQI3_9PEZI</name>
<dbReference type="Proteomes" id="UP000750711">
    <property type="component" value="Unassembled WGS sequence"/>
</dbReference>
<sequence>MADAPNTPPRKGFPPNHVRLDRTDSSTPHRIARTSVQSGGTNSGTHDSVDEYALNEINGRVLVGVDNLVERWLFPARDLEKVLLGKLVGVVIGRARDEKSWEMPGYFSDRGYLPWVGGRMREVCEWAAEFLVDEMARLKIVDSNEDSVPGNSAWLDRLRGRIWAVKPGNMTGGDGTRAVDIVLSATPNEASRWDTALVIGEHKSEDTQGQQRKAITQLAGYAGDMFGVQPFRHFVPGFTILRDQMQLWFCDRMGCFGSTRFSMSTDKEDSRRKFVEVLISLAVMDYDALGFDPDVYSDVKCTTMWTPTLSTTSSREVSAYVRVQGQVFHLQKVLFIRPGLVCRGTRCFLATCSSNPWVQYIVKFSWRFEGLQPEGALLERVGRNEKVRNVVRVHAFDERRDVKNDIRKGQDSGRPFVIKQSRIRKVLLPAPEMLLSAAQNRVFTRTVLKDVGQPLIEVSSALELIRGVRDSFIGHGTLYFDGGILHRDISRSNLLLRPPSSPLGAGFLIDLDYAIDINPESLQPASSGAPHRTGTLPYMAIDILNNNHGAHLYHHDVESFLYVLLWCCVYNQQGCGHIPEHSDDQSMVRRGNAAMKLLGVSEVTEDDLLDPLANWRKGAFNTIGLYKRRDVDVFFEALLVLLRPGFDVPPVLELLRTLRAELFGTGPQIVLPSVRMATGWDVEQRKRDERVLFENTCKAMERAIRLLEA</sequence>
<dbReference type="InterPro" id="IPR011009">
    <property type="entry name" value="Kinase-like_dom_sf"/>
</dbReference>
<feature type="compositionally biased region" description="Pro residues" evidence="1">
    <location>
        <begin position="1"/>
        <end position="12"/>
    </location>
</feature>
<protein>
    <recommendedName>
        <fullName evidence="2">Fungal-type protein kinase domain-containing protein</fullName>
    </recommendedName>
</protein>
<proteinExistence type="predicted"/>